<evidence type="ECO:0000256" key="2">
    <source>
        <dbReference type="SAM" id="MobiDB-lite"/>
    </source>
</evidence>
<evidence type="ECO:0000313" key="5">
    <source>
        <dbReference type="EMBL" id="KAB1157307.1"/>
    </source>
</evidence>
<feature type="chain" id="PRO_5029637183" description="DUF8202 domain-containing protein" evidence="3">
    <location>
        <begin position="22"/>
        <end position="946"/>
    </location>
</feature>
<dbReference type="InterPro" id="IPR058515">
    <property type="entry name" value="DUF8202"/>
</dbReference>
<dbReference type="EMBL" id="WAAU01000014">
    <property type="protein sequence ID" value="KAB1157307.1"/>
    <property type="molecule type" value="Genomic_DNA"/>
</dbReference>
<dbReference type="AlphaFoldDB" id="A0A7J5AI72"/>
<name>A0A7J5AI72_9FLAO</name>
<dbReference type="PANTHER" id="PTHR44103:SF1">
    <property type="entry name" value="PROPROTEIN CONVERTASE P"/>
    <property type="match status" value="1"/>
</dbReference>
<evidence type="ECO:0000313" key="6">
    <source>
        <dbReference type="Proteomes" id="UP000467305"/>
    </source>
</evidence>
<accession>A0A7J5AI72</accession>
<dbReference type="Gene3D" id="2.60.120.200">
    <property type="match status" value="1"/>
</dbReference>
<dbReference type="InterPro" id="IPR013517">
    <property type="entry name" value="FG-GAP"/>
</dbReference>
<dbReference type="SUPFAM" id="SSF49899">
    <property type="entry name" value="Concanavalin A-like lectins/glucanases"/>
    <property type="match status" value="1"/>
</dbReference>
<dbReference type="SUPFAM" id="SSF69318">
    <property type="entry name" value="Integrin alpha N-terminal domain"/>
    <property type="match status" value="1"/>
</dbReference>
<gene>
    <name evidence="5" type="ORF">F7018_10275</name>
</gene>
<dbReference type="PANTHER" id="PTHR44103">
    <property type="entry name" value="PROPROTEIN CONVERTASE P"/>
    <property type="match status" value="1"/>
</dbReference>
<evidence type="ECO:0000259" key="4">
    <source>
        <dbReference type="Pfam" id="PF26628"/>
    </source>
</evidence>
<dbReference type="RefSeq" id="WP_150899976.1">
    <property type="nucleotide sequence ID" value="NZ_WAAU01000014.1"/>
</dbReference>
<feature type="region of interest" description="Disordered" evidence="2">
    <location>
        <begin position="452"/>
        <end position="485"/>
    </location>
</feature>
<dbReference type="GO" id="GO:0004553">
    <property type="term" value="F:hydrolase activity, hydrolyzing O-glycosyl compounds"/>
    <property type="evidence" value="ECO:0007669"/>
    <property type="project" value="UniProtKB-ARBA"/>
</dbReference>
<dbReference type="InterPro" id="IPR013320">
    <property type="entry name" value="ConA-like_dom_sf"/>
</dbReference>
<dbReference type="Pfam" id="PF26628">
    <property type="entry name" value="DUF8202"/>
    <property type="match status" value="1"/>
</dbReference>
<dbReference type="Proteomes" id="UP000467305">
    <property type="component" value="Unassembled WGS sequence"/>
</dbReference>
<feature type="domain" description="DUF8202" evidence="4">
    <location>
        <begin position="730"/>
        <end position="908"/>
    </location>
</feature>
<feature type="signal peptide" evidence="3">
    <location>
        <begin position="1"/>
        <end position="21"/>
    </location>
</feature>
<protein>
    <recommendedName>
        <fullName evidence="4">DUF8202 domain-containing protein</fullName>
    </recommendedName>
</protein>
<dbReference type="OrthoDB" id="9805017at2"/>
<keyword evidence="1 3" id="KW-0732">Signal</keyword>
<dbReference type="InterPro" id="IPR028994">
    <property type="entry name" value="Integrin_alpha_N"/>
</dbReference>
<comment type="caution">
    <text evidence="5">The sequence shown here is derived from an EMBL/GenBank/DDBJ whole genome shotgun (WGS) entry which is preliminary data.</text>
</comment>
<sequence>MKRVKLIAFLCILFSINIVHIGYSQDTDGDGVVDSIDIDDDNDGILDVVEDPVDIVWISEEFNQTIFYKGIDNGKFEEGLVTSMNVPNAGTTNQKNTFIGDVDSDDLLDIIFVSESENRIIFYKGNGNGTFQNAVITNINIPNIGSEGIEFGFLKDVDGDNILDIFWLIEWNQSNFFKGNGDGTFQNAVTTPIDVPDIGSNVWEVTYTGDADNDGIMDIYMMTESNRTVFYKGNGNGTFQDGVVTNMNVPNVGGVFDVENTSLSGDIDGDGILDIIWVSQTNESVFYKGNGDGTFQNGVLSTLNIQDVGIGKAENTFLIDKDKDGILDIVLISQHSNYTIFYKGNGNGTFQVGVLTNLNVQNVGYNDREITFIGSFNLDPDGDGIPNHLDLDSDGDGIADNVEAQTTAGYIAPNADSPATYTANNGLNSAYLGGLTPVNTDGTDDPDYLDLDSDNQEGGDSVEGGVTANPTYADVNGSLNDPTTLPNSDEVDDVDYRDIVAPGGVKTGLGFWLKANVGTVGNTIVTEWKDQSTFKRDASVVTGDPSFFLFNVSYNPAIRFDGGDYFSLSNVHKFFSSTYSAAEAITVSKSNITPAPGVSNGHPYDFGAANTARDFYYPDQQNELYQGSFTTDRLGFNPVTNTIVDAKAGVTGIVGSPVNLAEWNIYGTHSATNNWGIQFNGEIKASSSVNTTDFSFPSTNGVYIGAVENETFTGDISEVILYNKVLSSTERQRVNSYNAVKYGITLNQSTPTNYLASDGTVIWDATVNSAYVHDIAGVGRDESSALHQKQSKSVNIDALVAIGLGSVVATNAANTNTFTNNKDFLVWGNNNGSIAMVNAGIPPVFLQKISRNWLLKETGTVDEVQVQIPESIASVLFGGADLTLFVADDENFTTNLVTVPLTKNGLYLEAMVNFNGTKYFSFGIPRTSFMRHGKTFRNLKETRMEW</sequence>
<evidence type="ECO:0000256" key="1">
    <source>
        <dbReference type="ARBA" id="ARBA00022729"/>
    </source>
</evidence>
<proteinExistence type="predicted"/>
<evidence type="ECO:0000256" key="3">
    <source>
        <dbReference type="SAM" id="SignalP"/>
    </source>
</evidence>
<organism evidence="5 6">
    <name type="scientific">Tenacibaculum aiptasiae</name>
    <dbReference type="NCBI Taxonomy" id="426481"/>
    <lineage>
        <taxon>Bacteria</taxon>
        <taxon>Pseudomonadati</taxon>
        <taxon>Bacteroidota</taxon>
        <taxon>Flavobacteriia</taxon>
        <taxon>Flavobacteriales</taxon>
        <taxon>Flavobacteriaceae</taxon>
        <taxon>Tenacibaculum</taxon>
    </lineage>
</organism>
<keyword evidence="6" id="KW-1185">Reference proteome</keyword>
<reference evidence="5 6" key="1">
    <citation type="submission" date="2019-09" db="EMBL/GenBank/DDBJ databases">
        <authorList>
            <person name="Cao W.R."/>
        </authorList>
    </citation>
    <scope>NUCLEOTIDE SEQUENCE [LARGE SCALE GENOMIC DNA]</scope>
    <source>
        <strain evidence="6">a4</strain>
    </source>
</reference>
<dbReference type="Pfam" id="PF13517">
    <property type="entry name" value="FG-GAP_3"/>
    <property type="match status" value="1"/>
</dbReference>
<dbReference type="GO" id="GO:0005975">
    <property type="term" value="P:carbohydrate metabolic process"/>
    <property type="evidence" value="ECO:0007669"/>
    <property type="project" value="UniProtKB-ARBA"/>
</dbReference>